<dbReference type="Proteomes" id="UP000199417">
    <property type="component" value="Unassembled WGS sequence"/>
</dbReference>
<gene>
    <name evidence="4" type="ORF">SAMN05444580_101195</name>
</gene>
<dbReference type="InterPro" id="IPR013154">
    <property type="entry name" value="ADH-like_N"/>
</dbReference>
<dbReference type="PANTHER" id="PTHR48106">
    <property type="entry name" value="QUINONE OXIDOREDUCTASE PIG3-RELATED"/>
    <property type="match status" value="1"/>
</dbReference>
<dbReference type="Pfam" id="PF00107">
    <property type="entry name" value="ADH_zinc_N"/>
    <property type="match status" value="1"/>
</dbReference>
<dbReference type="InterPro" id="IPR014189">
    <property type="entry name" value="Quinone_OxRdtase_PIG3"/>
</dbReference>
<dbReference type="NCBIfam" id="TIGR02824">
    <property type="entry name" value="quinone_pig3"/>
    <property type="match status" value="1"/>
</dbReference>
<dbReference type="STRING" id="168276.SAMN05444580_101195"/>
<dbReference type="InterPro" id="IPR011032">
    <property type="entry name" value="GroES-like_sf"/>
</dbReference>
<proteinExistence type="predicted"/>
<evidence type="ECO:0000259" key="3">
    <source>
        <dbReference type="SMART" id="SM00829"/>
    </source>
</evidence>
<accession>A0A1G6MIU4</accession>
<dbReference type="Gene3D" id="3.40.50.720">
    <property type="entry name" value="NAD(P)-binding Rossmann-like Domain"/>
    <property type="match status" value="1"/>
</dbReference>
<organism evidence="4 5">
    <name type="scientific">Rhodococcus tukisamuensis</name>
    <dbReference type="NCBI Taxonomy" id="168276"/>
    <lineage>
        <taxon>Bacteria</taxon>
        <taxon>Bacillati</taxon>
        <taxon>Actinomycetota</taxon>
        <taxon>Actinomycetes</taxon>
        <taxon>Mycobacteriales</taxon>
        <taxon>Nocardiaceae</taxon>
        <taxon>Rhodococcus</taxon>
    </lineage>
</organism>
<evidence type="ECO:0000256" key="2">
    <source>
        <dbReference type="ARBA" id="ARBA00023002"/>
    </source>
</evidence>
<dbReference type="EMBL" id="FNAB01000001">
    <property type="protein sequence ID" value="SDC55410.1"/>
    <property type="molecule type" value="Genomic_DNA"/>
</dbReference>
<evidence type="ECO:0000313" key="5">
    <source>
        <dbReference type="Proteomes" id="UP000199417"/>
    </source>
</evidence>
<dbReference type="PANTHER" id="PTHR48106:SF8">
    <property type="entry name" value="OS02G0805600 PROTEIN"/>
    <property type="match status" value="1"/>
</dbReference>
<dbReference type="SMART" id="SM00829">
    <property type="entry name" value="PKS_ER"/>
    <property type="match status" value="1"/>
</dbReference>
<name>A0A1G6MIU4_9NOCA</name>
<dbReference type="InterPro" id="IPR036291">
    <property type="entry name" value="NAD(P)-bd_dom_sf"/>
</dbReference>
<dbReference type="RefSeq" id="WP_072844515.1">
    <property type="nucleotide sequence ID" value="NZ_FNAB01000001.1"/>
</dbReference>
<dbReference type="Pfam" id="PF08240">
    <property type="entry name" value="ADH_N"/>
    <property type="match status" value="1"/>
</dbReference>
<dbReference type="SUPFAM" id="SSF51735">
    <property type="entry name" value="NAD(P)-binding Rossmann-fold domains"/>
    <property type="match status" value="1"/>
</dbReference>
<dbReference type="GO" id="GO:0016651">
    <property type="term" value="F:oxidoreductase activity, acting on NAD(P)H"/>
    <property type="evidence" value="ECO:0007669"/>
    <property type="project" value="TreeGrafter"/>
</dbReference>
<dbReference type="CDD" id="cd05276">
    <property type="entry name" value="p53_inducible_oxidoreductase"/>
    <property type="match status" value="1"/>
</dbReference>
<evidence type="ECO:0000313" key="4">
    <source>
        <dbReference type="EMBL" id="SDC55410.1"/>
    </source>
</evidence>
<dbReference type="GO" id="GO:0070402">
    <property type="term" value="F:NADPH binding"/>
    <property type="evidence" value="ECO:0007669"/>
    <property type="project" value="TreeGrafter"/>
</dbReference>
<dbReference type="SUPFAM" id="SSF50129">
    <property type="entry name" value="GroES-like"/>
    <property type="match status" value="1"/>
</dbReference>
<feature type="domain" description="Enoyl reductase (ER)" evidence="3">
    <location>
        <begin position="10"/>
        <end position="324"/>
    </location>
</feature>
<keyword evidence="2" id="KW-0560">Oxidoreductase</keyword>
<protein>
    <submittedName>
        <fullName evidence="4">Putative NAD(P)H quinone oxidoreductase, PIG3 family</fullName>
    </submittedName>
</protein>
<dbReference type="InterPro" id="IPR013149">
    <property type="entry name" value="ADH-like_C"/>
</dbReference>
<sequence length="327" mass="32990">MRAITYSTPGGPEVLAWTEVPDPSPGPGEVLIEVAATAVNRADIVQRRGYYPPPPGASDILGLECSGTVAALGEGAEGWSVGDRVCALLAGGGYAELVTAPATQLLPVPDGVDLHAAAALPEVACTVWSNLVMIGGMRAGQLVLIHGGGGGIGTHAIQVAVALGATVVTTAGSAGKLAACRELGAAVTVNYKEEDFVTAVAATGRGADLILDNMGAAYLGRNIDALAMDGQLCVIGMQGGRVGELDLGTLVAKRGRVFATGLRGRPATGPSGKAEIVSAVTEQLWPMIADGRVRPVVHTELPITDAAAGQLLLDSPVTVGKVVLAVR</sequence>
<dbReference type="AlphaFoldDB" id="A0A1G6MIU4"/>
<keyword evidence="1" id="KW-0521">NADP</keyword>
<keyword evidence="5" id="KW-1185">Reference proteome</keyword>
<reference evidence="4 5" key="1">
    <citation type="submission" date="2016-10" db="EMBL/GenBank/DDBJ databases">
        <authorList>
            <person name="de Groot N.N."/>
        </authorList>
    </citation>
    <scope>NUCLEOTIDE SEQUENCE [LARGE SCALE GENOMIC DNA]</scope>
    <source>
        <strain evidence="4 5">JCM 11308</strain>
    </source>
</reference>
<dbReference type="InterPro" id="IPR020843">
    <property type="entry name" value="ER"/>
</dbReference>
<evidence type="ECO:0000256" key="1">
    <source>
        <dbReference type="ARBA" id="ARBA00022857"/>
    </source>
</evidence>
<dbReference type="Gene3D" id="3.90.180.10">
    <property type="entry name" value="Medium-chain alcohol dehydrogenases, catalytic domain"/>
    <property type="match status" value="1"/>
</dbReference>